<evidence type="ECO:0000256" key="2">
    <source>
        <dbReference type="ARBA" id="ARBA00023128"/>
    </source>
</evidence>
<keyword evidence="2" id="KW-0496">Mitochondrion</keyword>
<gene>
    <name evidence="4" type="ORF">LTR24_005706</name>
</gene>
<reference evidence="4 5" key="1">
    <citation type="submission" date="2023-08" db="EMBL/GenBank/DDBJ databases">
        <title>Black Yeasts Isolated from many extreme environments.</title>
        <authorList>
            <person name="Coleine C."/>
            <person name="Stajich J.E."/>
            <person name="Selbmann L."/>
        </authorList>
    </citation>
    <scope>NUCLEOTIDE SEQUENCE [LARGE SCALE GENOMIC DNA]</scope>
    <source>
        <strain evidence="4 5">CCFEE 5885</strain>
    </source>
</reference>
<dbReference type="InterPro" id="IPR018828">
    <property type="entry name" value="RRG7"/>
</dbReference>
<feature type="compositionally biased region" description="Low complexity" evidence="3">
    <location>
        <begin position="262"/>
        <end position="277"/>
    </location>
</feature>
<dbReference type="Proteomes" id="UP001345013">
    <property type="component" value="Unassembled WGS sequence"/>
</dbReference>
<dbReference type="EMBL" id="JAVRRG010000067">
    <property type="protein sequence ID" value="KAK5091929.1"/>
    <property type="molecule type" value="Genomic_DNA"/>
</dbReference>
<keyword evidence="5" id="KW-1185">Reference proteome</keyword>
<comment type="caution">
    <text evidence="4">The sequence shown here is derived from an EMBL/GenBank/DDBJ whole genome shotgun (WGS) entry which is preliminary data.</text>
</comment>
<dbReference type="PANTHER" id="PTHR28133">
    <property type="entry name" value="REQUIRED FOR RESPIRATORY GROWTH PROTEIN 7, MITOCHONDRIAL"/>
    <property type="match status" value="1"/>
</dbReference>
<feature type="region of interest" description="Disordered" evidence="3">
    <location>
        <begin position="262"/>
        <end position="304"/>
    </location>
</feature>
<evidence type="ECO:0000256" key="1">
    <source>
        <dbReference type="ARBA" id="ARBA00004173"/>
    </source>
</evidence>
<organism evidence="4 5">
    <name type="scientific">Lithohypha guttulata</name>
    <dbReference type="NCBI Taxonomy" id="1690604"/>
    <lineage>
        <taxon>Eukaryota</taxon>
        <taxon>Fungi</taxon>
        <taxon>Dikarya</taxon>
        <taxon>Ascomycota</taxon>
        <taxon>Pezizomycotina</taxon>
        <taxon>Eurotiomycetes</taxon>
        <taxon>Chaetothyriomycetidae</taxon>
        <taxon>Chaetothyriales</taxon>
        <taxon>Trichomeriaceae</taxon>
        <taxon>Lithohypha</taxon>
    </lineage>
</organism>
<dbReference type="PANTHER" id="PTHR28133:SF1">
    <property type="entry name" value="REQUIRED FOR RESPIRATORY GROWTH PROTEIN 7, MITOCHONDRIAL"/>
    <property type="match status" value="1"/>
</dbReference>
<name>A0ABR0K8H8_9EURO</name>
<accession>A0ABR0K8H8</accession>
<evidence type="ECO:0000313" key="4">
    <source>
        <dbReference type="EMBL" id="KAK5091929.1"/>
    </source>
</evidence>
<comment type="subcellular location">
    <subcellularLocation>
        <location evidence="1">Mitochondrion</location>
    </subcellularLocation>
</comment>
<proteinExistence type="predicted"/>
<feature type="region of interest" description="Disordered" evidence="3">
    <location>
        <begin position="57"/>
        <end position="80"/>
    </location>
</feature>
<feature type="compositionally biased region" description="Polar residues" evidence="3">
    <location>
        <begin position="61"/>
        <end position="79"/>
    </location>
</feature>
<evidence type="ECO:0000256" key="3">
    <source>
        <dbReference type="SAM" id="MobiDB-lite"/>
    </source>
</evidence>
<sequence length="413" mass="43988">MEYTDDDLMLRPARSLRSSTNVITTPPGALCASPLHILKTKTRSLLQPQLYLPEHPRLNARSFSTTHPRPSPTATSPRQVSVFLPHEDLKLKARAAKAQPAPPTSTSPSSTRPTTSIIAAHHDLPTYLRSHLARLKSQPDATKRAKLSASSVFLGTRYEYIIQRHLQTGLGFHLTRIGGKGDGGVDLIGTWSLPDPLGSGSGSGRPSETGFKVLLQAKRLAAHRKPSPALMRELEGTLMGFPSSRPLQEAFAAHRIRIASGRSRSSSSLSESSNGSNPTTSPEGNPTPPSDTSDQPTLGILVTTNPLTDGVEKAMASSRRCLMYMCLEEGLSTATTGVPVATDDDSASVSGLAPGLVPTTRLKQIAWNAAAAQAGLEGYDVVTKYSDATIEGVGGVNGEATLMYRGRPVQFPK</sequence>
<protein>
    <submittedName>
        <fullName evidence="4">Uncharacterized protein</fullName>
    </submittedName>
</protein>
<evidence type="ECO:0000313" key="5">
    <source>
        <dbReference type="Proteomes" id="UP001345013"/>
    </source>
</evidence>
<feature type="region of interest" description="Disordered" evidence="3">
    <location>
        <begin position="93"/>
        <end position="114"/>
    </location>
</feature>
<dbReference type="Pfam" id="PF10356">
    <property type="entry name" value="RRG7"/>
    <property type="match status" value="1"/>
</dbReference>